<dbReference type="InterPro" id="IPR017937">
    <property type="entry name" value="Thioredoxin_CS"/>
</dbReference>
<evidence type="ECO:0000259" key="14">
    <source>
        <dbReference type="PROSITE" id="PS51352"/>
    </source>
</evidence>
<keyword evidence="16" id="KW-1185">Reference proteome</keyword>
<name>A0A3B4AUI4_9GOBI</name>
<evidence type="ECO:0000256" key="10">
    <source>
        <dbReference type="ARBA" id="ARBA00023284"/>
    </source>
</evidence>
<feature type="region of interest" description="Disordered" evidence="12">
    <location>
        <begin position="23"/>
        <end position="61"/>
    </location>
</feature>
<evidence type="ECO:0000313" key="16">
    <source>
        <dbReference type="Proteomes" id="UP000261520"/>
    </source>
</evidence>
<feature type="domain" description="Thioredoxin" evidence="14">
    <location>
        <begin position="25"/>
        <end position="185"/>
    </location>
</feature>
<sequence length="531" mass="60262">MRTSTLLTTALLGLLLWASCTRAEEETPKEAPKETTEETSKELEDDEVEEEKPKKNKTTEIEEESDVMVLHINNFERALSENKYLLVEFYAPWCGHCQRLAPVYEEVAGRLKQEEKDMRLAKVNAIEEKELTEEFEVGGYPTIKLFVNGDRGRSAEAMVTWMKRQASPGTPTLDSPSSAAQFIQAHNISVVGFFKDMESEPAKVLDELYFSTDVEFAKTSSPEVFNKYEVTADSVVLFKKFDEGRVDFPLTEEGKLDKQNLTSFIQENSLELIIHFTPEAIFGSSIKLHTLMFINSTIDAHVALVEETRSVAKDFKGKILYVVLDVNDESQAKILEYFGVTIRDIPTVRMFDMINAVRQLCQGVLDGTAQPFYMSEEIPEDWDKGHVKVLVGKNFKSVALDPTKNVFVEFYAPWCHFCKELAPIWDQLGEKYANHTNIIIAKMDATANEAEGVDIGGFPTLVYYPAEGKEVQYHGDKTLEKMSEFLDNGGVMPEEPEESDEDEDDDEEVSDEKAAEETKVCMIYRIHIMRN</sequence>
<dbReference type="GO" id="GO:0005788">
    <property type="term" value="C:endoplasmic reticulum lumen"/>
    <property type="evidence" value="ECO:0007669"/>
    <property type="project" value="UniProtKB-SubCell"/>
</dbReference>
<keyword evidence="10 11" id="KW-0676">Redox-active center</keyword>
<dbReference type="GO" id="GO:0006457">
    <property type="term" value="P:protein folding"/>
    <property type="evidence" value="ECO:0007669"/>
    <property type="project" value="TreeGrafter"/>
</dbReference>
<dbReference type="FunFam" id="3.40.30.10:FF:000107">
    <property type="entry name" value="Protein disulfide-isomerase 5-2"/>
    <property type="match status" value="1"/>
</dbReference>
<dbReference type="CDD" id="cd02961">
    <property type="entry name" value="PDI_a_family"/>
    <property type="match status" value="1"/>
</dbReference>
<dbReference type="NCBIfam" id="TIGR01130">
    <property type="entry name" value="ER_PDI_fam"/>
    <property type="match status" value="1"/>
</dbReference>
<dbReference type="Pfam" id="PF00085">
    <property type="entry name" value="Thioredoxin"/>
    <property type="match status" value="2"/>
</dbReference>
<evidence type="ECO:0000256" key="2">
    <source>
        <dbReference type="ARBA" id="ARBA00004319"/>
    </source>
</evidence>
<feature type="compositionally biased region" description="Basic and acidic residues" evidence="12">
    <location>
        <begin position="51"/>
        <end position="60"/>
    </location>
</feature>
<feature type="disulfide bond" description="Redox-active" evidence="11">
    <location>
        <begin position="415"/>
        <end position="418"/>
    </location>
</feature>
<feature type="compositionally biased region" description="Basic and acidic residues" evidence="12">
    <location>
        <begin position="23"/>
        <end position="42"/>
    </location>
</feature>
<dbReference type="STRING" id="409849.ENSPMGP00000020259"/>
<keyword evidence="5 13" id="KW-0732">Signal</keyword>
<feature type="disulfide bond" description="Redox-active" evidence="11">
    <location>
        <begin position="94"/>
        <end position="97"/>
    </location>
</feature>
<evidence type="ECO:0000256" key="13">
    <source>
        <dbReference type="SAM" id="SignalP"/>
    </source>
</evidence>
<evidence type="ECO:0000313" key="15">
    <source>
        <dbReference type="Ensembl" id="ENSPMGP00000020259.1"/>
    </source>
</evidence>
<protein>
    <recommendedName>
        <fullName evidence="4">protein disulfide-isomerase</fullName>
        <ecNumber evidence="4">5.3.4.1</ecNumber>
    </recommendedName>
</protein>
<dbReference type="Proteomes" id="UP000261520">
    <property type="component" value="Unplaced"/>
</dbReference>
<dbReference type="InterPro" id="IPR013766">
    <property type="entry name" value="Thioredoxin_domain"/>
</dbReference>
<dbReference type="GO" id="GO:0034976">
    <property type="term" value="P:response to endoplasmic reticulum stress"/>
    <property type="evidence" value="ECO:0007669"/>
    <property type="project" value="TreeGrafter"/>
</dbReference>
<keyword evidence="8 11" id="KW-1015">Disulfide bond</keyword>
<evidence type="ECO:0000256" key="3">
    <source>
        <dbReference type="ARBA" id="ARBA00006347"/>
    </source>
</evidence>
<organism evidence="15 16">
    <name type="scientific">Periophthalmus magnuspinnatus</name>
    <dbReference type="NCBI Taxonomy" id="409849"/>
    <lineage>
        <taxon>Eukaryota</taxon>
        <taxon>Metazoa</taxon>
        <taxon>Chordata</taxon>
        <taxon>Craniata</taxon>
        <taxon>Vertebrata</taxon>
        <taxon>Euteleostomi</taxon>
        <taxon>Actinopterygii</taxon>
        <taxon>Neopterygii</taxon>
        <taxon>Teleostei</taxon>
        <taxon>Neoteleostei</taxon>
        <taxon>Acanthomorphata</taxon>
        <taxon>Gobiaria</taxon>
        <taxon>Gobiiformes</taxon>
        <taxon>Gobioidei</taxon>
        <taxon>Gobiidae</taxon>
        <taxon>Oxudercinae</taxon>
        <taxon>Periophthalmus</taxon>
    </lineage>
</organism>
<reference evidence="15" key="1">
    <citation type="submission" date="2025-08" db="UniProtKB">
        <authorList>
            <consortium name="Ensembl"/>
        </authorList>
    </citation>
    <scope>IDENTIFICATION</scope>
</reference>
<feature type="signal peptide" evidence="13">
    <location>
        <begin position="1"/>
        <end position="23"/>
    </location>
</feature>
<comment type="catalytic activity">
    <reaction evidence="1">
        <text>Catalyzes the rearrangement of -S-S- bonds in proteins.</text>
        <dbReference type="EC" id="5.3.4.1"/>
    </reaction>
</comment>
<dbReference type="PRINTS" id="PR00421">
    <property type="entry name" value="THIOREDOXIN"/>
</dbReference>
<dbReference type="PANTHER" id="PTHR18929">
    <property type="entry name" value="PROTEIN DISULFIDE ISOMERASE"/>
    <property type="match status" value="1"/>
</dbReference>
<proteinExistence type="inferred from homology"/>
<dbReference type="CDD" id="cd02982">
    <property type="entry name" value="PDI_b'_family"/>
    <property type="match status" value="1"/>
</dbReference>
<reference evidence="15" key="2">
    <citation type="submission" date="2025-09" db="UniProtKB">
        <authorList>
            <consortium name="Ensembl"/>
        </authorList>
    </citation>
    <scope>IDENTIFICATION</scope>
</reference>
<keyword evidence="6" id="KW-0677">Repeat</keyword>
<evidence type="ECO:0000256" key="7">
    <source>
        <dbReference type="ARBA" id="ARBA00022824"/>
    </source>
</evidence>
<dbReference type="SUPFAM" id="SSF52833">
    <property type="entry name" value="Thioredoxin-like"/>
    <property type="match status" value="4"/>
</dbReference>
<dbReference type="GO" id="GO:0003756">
    <property type="term" value="F:protein disulfide isomerase activity"/>
    <property type="evidence" value="ECO:0007669"/>
    <property type="project" value="UniProtKB-EC"/>
</dbReference>
<evidence type="ECO:0000256" key="1">
    <source>
        <dbReference type="ARBA" id="ARBA00001182"/>
    </source>
</evidence>
<dbReference type="PROSITE" id="PS51257">
    <property type="entry name" value="PROKAR_LIPOPROTEIN"/>
    <property type="match status" value="1"/>
</dbReference>
<dbReference type="Ensembl" id="ENSPMGT00000021586.1">
    <property type="protein sequence ID" value="ENSPMGP00000020259.1"/>
    <property type="gene ID" value="ENSPMGG00000016379.1"/>
</dbReference>
<evidence type="ECO:0000256" key="9">
    <source>
        <dbReference type="ARBA" id="ARBA00023235"/>
    </source>
</evidence>
<feature type="region of interest" description="Disordered" evidence="12">
    <location>
        <begin position="487"/>
        <end position="516"/>
    </location>
</feature>
<comment type="similarity">
    <text evidence="3">Belongs to the protein disulfide isomerase family.</text>
</comment>
<feature type="domain" description="Thioredoxin" evidence="14">
    <location>
        <begin position="364"/>
        <end position="491"/>
    </location>
</feature>
<evidence type="ECO:0000256" key="5">
    <source>
        <dbReference type="ARBA" id="ARBA00022729"/>
    </source>
</evidence>
<dbReference type="Gene3D" id="3.40.30.10">
    <property type="entry name" value="Glutaredoxin"/>
    <property type="match status" value="4"/>
</dbReference>
<dbReference type="FunFam" id="3.40.30.10:FF:000027">
    <property type="entry name" value="protein disulfide-isomerase A2"/>
    <property type="match status" value="1"/>
</dbReference>
<dbReference type="InterPro" id="IPR036249">
    <property type="entry name" value="Thioredoxin-like_sf"/>
</dbReference>
<dbReference type="PROSITE" id="PS00194">
    <property type="entry name" value="THIOREDOXIN_1"/>
    <property type="match status" value="1"/>
</dbReference>
<dbReference type="EC" id="5.3.4.1" evidence="4"/>
<dbReference type="FunFam" id="3.40.30.10:FF:000042">
    <property type="entry name" value="protein disulfide-isomerase A2"/>
    <property type="match status" value="1"/>
</dbReference>
<evidence type="ECO:0000256" key="6">
    <source>
        <dbReference type="ARBA" id="ARBA00022737"/>
    </source>
</evidence>
<dbReference type="PROSITE" id="PS51352">
    <property type="entry name" value="THIOREDOXIN_2"/>
    <property type="match status" value="2"/>
</dbReference>
<dbReference type="InterPro" id="IPR005792">
    <property type="entry name" value="Prot_disulphide_isomerase"/>
</dbReference>
<dbReference type="CDD" id="cd02995">
    <property type="entry name" value="PDI_a_PDI_a'_C"/>
    <property type="match status" value="1"/>
</dbReference>
<evidence type="ECO:0000256" key="8">
    <source>
        <dbReference type="ARBA" id="ARBA00023157"/>
    </source>
</evidence>
<dbReference type="Pfam" id="PF13848">
    <property type="entry name" value="Thioredoxin_6"/>
    <property type="match status" value="1"/>
</dbReference>
<accession>A0A3B4AUI4</accession>
<feature type="compositionally biased region" description="Acidic residues" evidence="12">
    <location>
        <begin position="494"/>
        <end position="510"/>
    </location>
</feature>
<dbReference type="CDD" id="cd02981">
    <property type="entry name" value="PDI_b_family"/>
    <property type="match status" value="1"/>
</dbReference>
<comment type="subcellular location">
    <subcellularLocation>
        <location evidence="2">Endoplasmic reticulum lumen</location>
    </subcellularLocation>
</comment>
<evidence type="ECO:0000256" key="11">
    <source>
        <dbReference type="PIRSR" id="PIRSR605792-51"/>
    </source>
</evidence>
<dbReference type="AlphaFoldDB" id="A0A3B4AUI4"/>
<feature type="chain" id="PRO_5017368012" description="protein disulfide-isomerase" evidence="13">
    <location>
        <begin position="24"/>
        <end position="531"/>
    </location>
</feature>
<evidence type="ECO:0000256" key="12">
    <source>
        <dbReference type="SAM" id="MobiDB-lite"/>
    </source>
</evidence>
<keyword evidence="7" id="KW-0256">Endoplasmic reticulum</keyword>
<keyword evidence="9" id="KW-0413">Isomerase</keyword>
<evidence type="ECO:0000256" key="4">
    <source>
        <dbReference type="ARBA" id="ARBA00012723"/>
    </source>
</evidence>
<dbReference type="PANTHER" id="PTHR18929:SF93">
    <property type="entry name" value="PROTEIN DISULFIDE-ISOMERASE A2"/>
    <property type="match status" value="1"/>
</dbReference>